<evidence type="ECO:0000256" key="7">
    <source>
        <dbReference type="ARBA" id="ARBA00022884"/>
    </source>
</evidence>
<dbReference type="Gene3D" id="3.30.230.70">
    <property type="entry name" value="GHMP Kinase, N-terminal domain"/>
    <property type="match status" value="1"/>
</dbReference>
<evidence type="ECO:0000256" key="3">
    <source>
        <dbReference type="ARBA" id="ARBA00006678"/>
    </source>
</evidence>
<protein>
    <submittedName>
        <fullName evidence="10">Exoribonuclease</fullName>
    </submittedName>
</protein>
<dbReference type="GO" id="GO:0071028">
    <property type="term" value="P:nuclear mRNA surveillance"/>
    <property type="evidence" value="ECO:0007669"/>
    <property type="project" value="TreeGrafter"/>
</dbReference>
<evidence type="ECO:0000256" key="8">
    <source>
        <dbReference type="ARBA" id="ARBA00023242"/>
    </source>
</evidence>
<evidence type="ECO:0000256" key="6">
    <source>
        <dbReference type="ARBA" id="ARBA00022835"/>
    </source>
</evidence>
<dbReference type="GO" id="GO:0005730">
    <property type="term" value="C:nucleolus"/>
    <property type="evidence" value="ECO:0007669"/>
    <property type="project" value="TreeGrafter"/>
</dbReference>
<evidence type="ECO:0000259" key="9">
    <source>
        <dbReference type="Pfam" id="PF01138"/>
    </source>
</evidence>
<dbReference type="Pfam" id="PF01138">
    <property type="entry name" value="RNase_PH"/>
    <property type="match status" value="1"/>
</dbReference>
<keyword evidence="5" id="KW-0698">rRNA processing</keyword>
<evidence type="ECO:0000313" key="11">
    <source>
        <dbReference type="Proteomes" id="UP000799439"/>
    </source>
</evidence>
<dbReference type="InterPro" id="IPR020568">
    <property type="entry name" value="Ribosomal_Su5_D2-typ_SF"/>
</dbReference>
<comment type="similarity">
    <text evidence="3">Belongs to the RNase PH family.</text>
</comment>
<evidence type="ECO:0000256" key="2">
    <source>
        <dbReference type="ARBA" id="ARBA00004496"/>
    </source>
</evidence>
<evidence type="ECO:0000313" key="10">
    <source>
        <dbReference type="EMBL" id="KAF2148912.1"/>
    </source>
</evidence>
<dbReference type="InterPro" id="IPR027408">
    <property type="entry name" value="PNPase/RNase_PH_dom_sf"/>
</dbReference>
<dbReference type="InterPro" id="IPR036345">
    <property type="entry name" value="ExoRNase_PH_dom2_sf"/>
</dbReference>
<dbReference type="GO" id="GO:0034475">
    <property type="term" value="P:U4 snRNA 3'-end processing"/>
    <property type="evidence" value="ECO:0007669"/>
    <property type="project" value="TreeGrafter"/>
</dbReference>
<dbReference type="SUPFAM" id="SSF54211">
    <property type="entry name" value="Ribosomal protein S5 domain 2-like"/>
    <property type="match status" value="1"/>
</dbReference>
<organism evidence="10 11">
    <name type="scientific">Myriangium duriaei CBS 260.36</name>
    <dbReference type="NCBI Taxonomy" id="1168546"/>
    <lineage>
        <taxon>Eukaryota</taxon>
        <taxon>Fungi</taxon>
        <taxon>Dikarya</taxon>
        <taxon>Ascomycota</taxon>
        <taxon>Pezizomycotina</taxon>
        <taxon>Dothideomycetes</taxon>
        <taxon>Dothideomycetidae</taxon>
        <taxon>Myriangiales</taxon>
        <taxon>Myriangiaceae</taxon>
        <taxon>Myriangium</taxon>
    </lineage>
</organism>
<keyword evidence="11" id="KW-1185">Reference proteome</keyword>
<gene>
    <name evidence="10" type="ORF">K461DRAFT_297394</name>
</gene>
<dbReference type="AlphaFoldDB" id="A0A9P4IRW8"/>
<dbReference type="GO" id="GO:0006364">
    <property type="term" value="P:rRNA processing"/>
    <property type="evidence" value="ECO:0007669"/>
    <property type="project" value="UniProtKB-KW"/>
</dbReference>
<dbReference type="GO" id="GO:0000176">
    <property type="term" value="C:nuclear exosome (RNase complex)"/>
    <property type="evidence" value="ECO:0007669"/>
    <property type="project" value="TreeGrafter"/>
</dbReference>
<dbReference type="PANTHER" id="PTHR11953">
    <property type="entry name" value="EXOSOME COMPLEX COMPONENT"/>
    <property type="match status" value="1"/>
</dbReference>
<dbReference type="InterPro" id="IPR001247">
    <property type="entry name" value="ExoRNase_PH_dom1"/>
</dbReference>
<keyword evidence="6" id="KW-0271">Exosome</keyword>
<comment type="caution">
    <text evidence="10">The sequence shown here is derived from an EMBL/GenBank/DDBJ whole genome shotgun (WGS) entry which is preliminary data.</text>
</comment>
<proteinExistence type="inferred from homology"/>
<comment type="subcellular location">
    <subcellularLocation>
        <location evidence="2">Cytoplasm</location>
    </subcellularLocation>
    <subcellularLocation>
        <location evidence="1">Nucleus</location>
    </subcellularLocation>
</comment>
<evidence type="ECO:0000256" key="4">
    <source>
        <dbReference type="ARBA" id="ARBA00022490"/>
    </source>
</evidence>
<dbReference type="CDD" id="cd11371">
    <property type="entry name" value="RNase_PH_MTR3"/>
    <property type="match status" value="1"/>
</dbReference>
<dbReference type="GO" id="GO:0016075">
    <property type="term" value="P:rRNA catabolic process"/>
    <property type="evidence" value="ECO:0007669"/>
    <property type="project" value="TreeGrafter"/>
</dbReference>
<dbReference type="PANTHER" id="PTHR11953:SF2">
    <property type="entry name" value="EXOSOME COMPLEX COMPONENT MTR3"/>
    <property type="match status" value="1"/>
</dbReference>
<dbReference type="GO" id="GO:0071051">
    <property type="term" value="P:poly(A)-dependent snoRNA 3'-end processing"/>
    <property type="evidence" value="ECO:0007669"/>
    <property type="project" value="TreeGrafter"/>
</dbReference>
<evidence type="ECO:0000256" key="1">
    <source>
        <dbReference type="ARBA" id="ARBA00004123"/>
    </source>
</evidence>
<reference evidence="10" key="1">
    <citation type="journal article" date="2020" name="Stud. Mycol.">
        <title>101 Dothideomycetes genomes: a test case for predicting lifestyles and emergence of pathogens.</title>
        <authorList>
            <person name="Haridas S."/>
            <person name="Albert R."/>
            <person name="Binder M."/>
            <person name="Bloem J."/>
            <person name="Labutti K."/>
            <person name="Salamov A."/>
            <person name="Andreopoulos B."/>
            <person name="Baker S."/>
            <person name="Barry K."/>
            <person name="Bills G."/>
            <person name="Bluhm B."/>
            <person name="Cannon C."/>
            <person name="Castanera R."/>
            <person name="Culley D."/>
            <person name="Daum C."/>
            <person name="Ezra D."/>
            <person name="Gonzalez J."/>
            <person name="Henrissat B."/>
            <person name="Kuo A."/>
            <person name="Liang C."/>
            <person name="Lipzen A."/>
            <person name="Lutzoni F."/>
            <person name="Magnuson J."/>
            <person name="Mondo S."/>
            <person name="Nolan M."/>
            <person name="Ohm R."/>
            <person name="Pangilinan J."/>
            <person name="Park H.-J."/>
            <person name="Ramirez L."/>
            <person name="Alfaro M."/>
            <person name="Sun H."/>
            <person name="Tritt A."/>
            <person name="Yoshinaga Y."/>
            <person name="Zwiers L.-H."/>
            <person name="Turgeon B."/>
            <person name="Goodwin S."/>
            <person name="Spatafora J."/>
            <person name="Crous P."/>
            <person name="Grigoriev I."/>
        </authorList>
    </citation>
    <scope>NUCLEOTIDE SEQUENCE</scope>
    <source>
        <strain evidence="10">CBS 260.36</strain>
    </source>
</reference>
<accession>A0A9P4IRW8</accession>
<evidence type="ECO:0000256" key="5">
    <source>
        <dbReference type="ARBA" id="ARBA00022552"/>
    </source>
</evidence>
<keyword evidence="4" id="KW-0963">Cytoplasm</keyword>
<name>A0A9P4IRW8_9PEZI</name>
<sequence length="298" mass="31595">MTDRRRLNPPPGGTTPPIFEPSVAIIRPSRTRAANEIRKLFLRTGLVPSASGSAYLELAPTDQDPKLLLASSSNFKLTVTVHGPRPLPRNTPFSSTLVLNTHVKFAPFASRTRRGYVRDSVERDLAAHLETALKGVILAERFPKSAVDVIVTVLEGEDDAFWANGQKGTLGGVGIMTVLAGCITASSAALVDAGIDCVDLVTGGVAAVAETDPLIDPTPSEHAELKAACVLGYLQSRDEITELWTKGNVGSDQTALIDKAVEAAQLSRIVLAATLKESVELKLQSTVEGGQQTVNNHG</sequence>
<keyword evidence="8" id="KW-0539">Nucleus</keyword>
<feature type="domain" description="Exoribonuclease phosphorolytic" evidence="9">
    <location>
        <begin position="36"/>
        <end position="195"/>
    </location>
</feature>
<dbReference type="EMBL" id="ML996092">
    <property type="protein sequence ID" value="KAF2148912.1"/>
    <property type="molecule type" value="Genomic_DNA"/>
</dbReference>
<dbReference type="SUPFAM" id="SSF55666">
    <property type="entry name" value="Ribonuclease PH domain 2-like"/>
    <property type="match status" value="1"/>
</dbReference>
<dbReference type="GO" id="GO:0000177">
    <property type="term" value="C:cytoplasmic exosome (RNase complex)"/>
    <property type="evidence" value="ECO:0007669"/>
    <property type="project" value="TreeGrafter"/>
</dbReference>
<keyword evidence="7" id="KW-0694">RNA-binding</keyword>
<dbReference type="Proteomes" id="UP000799439">
    <property type="component" value="Unassembled WGS sequence"/>
</dbReference>
<dbReference type="OrthoDB" id="2504340at2759"/>
<dbReference type="InterPro" id="IPR050080">
    <property type="entry name" value="RNase_PH"/>
</dbReference>
<dbReference type="GO" id="GO:0003723">
    <property type="term" value="F:RNA binding"/>
    <property type="evidence" value="ECO:0007669"/>
    <property type="project" value="UniProtKB-KW"/>
</dbReference>